<evidence type="ECO:0008006" key="4">
    <source>
        <dbReference type="Google" id="ProtNLM"/>
    </source>
</evidence>
<dbReference type="EMBL" id="SLWF01000001">
    <property type="protein sequence ID" value="TCN90697.1"/>
    <property type="molecule type" value="Genomic_DNA"/>
</dbReference>
<feature type="transmembrane region" description="Helical" evidence="1">
    <location>
        <begin position="12"/>
        <end position="30"/>
    </location>
</feature>
<feature type="transmembrane region" description="Helical" evidence="1">
    <location>
        <begin position="62"/>
        <end position="85"/>
    </location>
</feature>
<name>A0A4R2FHR5_9GAMM</name>
<dbReference type="OrthoDB" id="8523687at2"/>
<protein>
    <recommendedName>
        <fullName evidence="4">Di/tricarboxylate transporter</fullName>
    </recommendedName>
</protein>
<accession>A0A4R2FHR5</accession>
<feature type="transmembrane region" description="Helical" evidence="1">
    <location>
        <begin position="370"/>
        <end position="388"/>
    </location>
</feature>
<dbReference type="Proteomes" id="UP000294832">
    <property type="component" value="Unassembled WGS sequence"/>
</dbReference>
<dbReference type="RefSeq" id="WP_133037430.1">
    <property type="nucleotide sequence ID" value="NZ_SLWF01000001.1"/>
</dbReference>
<feature type="transmembrane region" description="Helical" evidence="1">
    <location>
        <begin position="294"/>
        <end position="317"/>
    </location>
</feature>
<evidence type="ECO:0000313" key="2">
    <source>
        <dbReference type="EMBL" id="TCN90697.1"/>
    </source>
</evidence>
<keyword evidence="1" id="KW-0472">Membrane</keyword>
<dbReference type="AlphaFoldDB" id="A0A4R2FHR5"/>
<feature type="transmembrane region" description="Helical" evidence="1">
    <location>
        <begin position="166"/>
        <end position="186"/>
    </location>
</feature>
<feature type="transmembrane region" description="Helical" evidence="1">
    <location>
        <begin position="232"/>
        <end position="249"/>
    </location>
</feature>
<feature type="transmembrane region" description="Helical" evidence="1">
    <location>
        <begin position="192"/>
        <end position="212"/>
    </location>
</feature>
<keyword evidence="1" id="KW-0812">Transmembrane</keyword>
<proteinExistence type="predicted"/>
<comment type="caution">
    <text evidence="2">The sequence shown here is derived from an EMBL/GenBank/DDBJ whole genome shotgun (WGS) entry which is preliminary data.</text>
</comment>
<feature type="transmembrane region" description="Helical" evidence="1">
    <location>
        <begin position="255"/>
        <end position="273"/>
    </location>
</feature>
<gene>
    <name evidence="2" type="ORF">EDC91_101167</name>
</gene>
<keyword evidence="1" id="KW-1133">Transmembrane helix</keyword>
<feature type="transmembrane region" description="Helical" evidence="1">
    <location>
        <begin position="123"/>
        <end position="145"/>
    </location>
</feature>
<sequence length="427" mass="46294">MSALSSHLSHSQLAGWLVLATWGLYLLVLALGWPPYLPALASWLAIGYCWSALSRSARKQSAILFGLGVLMLAWGVLHGVGLDFYNAATRNLPLLSMFVAVSFLALTNPEQEDQSQPTGRKGFWSTILSCHLLGAAINLSIIFVVGDRLTRKNPLTDEQIRVLMRGFCAGAYWSPFFVAFGVAMTYAPGAQWTSTFLPGLIMAGLMFALTYFEASRGNLQAFRGYPLKRDSLVIPGLLAIVVLTLHSMYEQTNILTIISIIAPLGALLFLRGRPRRKVLVNYVEQRLAGVASQFSLFLAAGVFSTGVAAMIACYPSLFSFSATHLTPTLFWGISAIMILAGLIGVHPVVSVSLVAPLLMPLVSNMNQLAFLYLSVWGTATAVSPLSGVGLSMVSRYNASSRTILRQNWRYMLAMWLAAGGVNALLFG</sequence>
<keyword evidence="3" id="KW-1185">Reference proteome</keyword>
<organism evidence="2 3">
    <name type="scientific">Shewanella fodinae</name>
    <dbReference type="NCBI Taxonomy" id="552357"/>
    <lineage>
        <taxon>Bacteria</taxon>
        <taxon>Pseudomonadati</taxon>
        <taxon>Pseudomonadota</taxon>
        <taxon>Gammaproteobacteria</taxon>
        <taxon>Alteromonadales</taxon>
        <taxon>Shewanellaceae</taxon>
        <taxon>Shewanella</taxon>
    </lineage>
</organism>
<evidence type="ECO:0000313" key="3">
    <source>
        <dbReference type="Proteomes" id="UP000294832"/>
    </source>
</evidence>
<feature type="transmembrane region" description="Helical" evidence="1">
    <location>
        <begin position="329"/>
        <end position="358"/>
    </location>
</feature>
<feature type="transmembrane region" description="Helical" evidence="1">
    <location>
        <begin position="408"/>
        <end position="426"/>
    </location>
</feature>
<evidence type="ECO:0000256" key="1">
    <source>
        <dbReference type="SAM" id="Phobius"/>
    </source>
</evidence>
<reference evidence="2 3" key="1">
    <citation type="submission" date="2019-03" db="EMBL/GenBank/DDBJ databases">
        <title>Freshwater and sediment microbial communities from various areas in North America, analyzing microbe dynamics in response to fracking.</title>
        <authorList>
            <person name="Lamendella R."/>
        </authorList>
    </citation>
    <scope>NUCLEOTIDE SEQUENCE [LARGE SCALE GENOMIC DNA]</scope>
    <source>
        <strain evidence="2 3">74A</strain>
    </source>
</reference>